<evidence type="ECO:0000313" key="3">
    <source>
        <dbReference type="Proteomes" id="UP000321378"/>
    </source>
</evidence>
<dbReference type="Proteomes" id="UP000321378">
    <property type="component" value="Chromosome"/>
</dbReference>
<dbReference type="Pfam" id="PF14213">
    <property type="entry name" value="DUF4325"/>
    <property type="match status" value="1"/>
</dbReference>
<reference evidence="2 3" key="1">
    <citation type="submission" date="2019-07" db="EMBL/GenBank/DDBJ databases">
        <title>Complete Genome Sequence of Leptotrichia trevisanii Strain JMUB3935.</title>
        <authorList>
            <person name="Watanabe S."/>
            <person name="Cui L."/>
        </authorList>
    </citation>
    <scope>NUCLEOTIDE SEQUENCE [LARGE SCALE GENOMIC DNA]</scope>
    <source>
        <strain evidence="2 3">JMUB3935</strain>
    </source>
</reference>
<proteinExistence type="predicted"/>
<dbReference type="RefSeq" id="WP_146996752.1">
    <property type="nucleotide sequence ID" value="NZ_AP019840.1"/>
</dbReference>
<dbReference type="EMBL" id="AP019840">
    <property type="protein sequence ID" value="BBM52425.1"/>
    <property type="molecule type" value="Genomic_DNA"/>
</dbReference>
<organism evidence="2 3">
    <name type="scientific">Leptotrichia trevisanii</name>
    <dbReference type="NCBI Taxonomy" id="109328"/>
    <lineage>
        <taxon>Bacteria</taxon>
        <taxon>Fusobacteriati</taxon>
        <taxon>Fusobacteriota</taxon>
        <taxon>Fusobacteriia</taxon>
        <taxon>Fusobacteriales</taxon>
        <taxon>Leptotrichiaceae</taxon>
        <taxon>Leptotrichia</taxon>
    </lineage>
</organism>
<evidence type="ECO:0000313" key="2">
    <source>
        <dbReference type="EMBL" id="BBM52425.1"/>
    </source>
</evidence>
<feature type="domain" description="DUF4325" evidence="1">
    <location>
        <begin position="10"/>
        <end position="49"/>
    </location>
</feature>
<name>A0A510KRN7_9FUSO</name>
<evidence type="ECO:0000259" key="1">
    <source>
        <dbReference type="Pfam" id="PF14213"/>
    </source>
</evidence>
<dbReference type="AlphaFoldDB" id="A0A510KRN7"/>
<gene>
    <name evidence="2" type="ORF">JMUB3935_1404</name>
</gene>
<accession>A0A510KRN7</accession>
<protein>
    <recommendedName>
        <fullName evidence="1">DUF4325 domain-containing protein</fullName>
    </recommendedName>
</protein>
<sequence>MNFFLSCSQAKRIFLDFEEVKTIGYGFADEIFRVYKNKNPDIQIIPTNTIEFMIKRSQK</sequence>
<dbReference type="InterPro" id="IPR025474">
    <property type="entry name" value="DUF4325"/>
</dbReference>